<dbReference type="InterPro" id="IPR001732">
    <property type="entry name" value="UDP-Glc/GDP-Man_DH_N"/>
</dbReference>
<gene>
    <name evidence="6" type="ORF">ACERLL_09125</name>
</gene>
<evidence type="ECO:0000256" key="3">
    <source>
        <dbReference type="ARBA" id="ARBA00023027"/>
    </source>
</evidence>
<dbReference type="Pfam" id="PF00984">
    <property type="entry name" value="UDPG_MGDP_dh"/>
    <property type="match status" value="1"/>
</dbReference>
<organism evidence="6 7">
    <name type="scientific">Thiohalorhabdus methylotrophus</name>
    <dbReference type="NCBI Taxonomy" id="3242694"/>
    <lineage>
        <taxon>Bacteria</taxon>
        <taxon>Pseudomonadati</taxon>
        <taxon>Pseudomonadota</taxon>
        <taxon>Gammaproteobacteria</taxon>
        <taxon>Thiohalorhabdales</taxon>
        <taxon>Thiohalorhabdaceae</taxon>
        <taxon>Thiohalorhabdus</taxon>
    </lineage>
</organism>
<comment type="caution">
    <text evidence="6">The sequence shown here is derived from an EMBL/GenBank/DDBJ whole genome shotgun (WGS) entry which is preliminary data.</text>
</comment>
<dbReference type="SUPFAM" id="SSF51735">
    <property type="entry name" value="NAD(P)-binding Rossmann-fold domains"/>
    <property type="match status" value="1"/>
</dbReference>
<dbReference type="Gene3D" id="3.40.50.720">
    <property type="entry name" value="NAD(P)-binding Rossmann-like Domain"/>
    <property type="match status" value="2"/>
</dbReference>
<dbReference type="InterPro" id="IPR017476">
    <property type="entry name" value="UDP-Glc/GDP-Man"/>
</dbReference>
<protein>
    <submittedName>
        <fullName evidence="6">Nucleotide sugar dehydrogenase</fullName>
    </submittedName>
</protein>
<name>A0ABV4TXW7_9GAMM</name>
<dbReference type="NCBIfam" id="TIGR03026">
    <property type="entry name" value="NDP-sugDHase"/>
    <property type="match status" value="1"/>
</dbReference>
<dbReference type="SUPFAM" id="SSF52413">
    <property type="entry name" value="UDP-glucose/GDP-mannose dehydrogenase C-terminal domain"/>
    <property type="match status" value="1"/>
</dbReference>
<dbReference type="PIRSF" id="PIRSF500136">
    <property type="entry name" value="UDP_ManNAc_DH"/>
    <property type="match status" value="1"/>
</dbReference>
<evidence type="ECO:0000256" key="2">
    <source>
        <dbReference type="ARBA" id="ARBA00023002"/>
    </source>
</evidence>
<dbReference type="SMART" id="SM00984">
    <property type="entry name" value="UDPG_MGDP_dh_C"/>
    <property type="match status" value="1"/>
</dbReference>
<evidence type="ECO:0000256" key="4">
    <source>
        <dbReference type="PIRNR" id="PIRNR000124"/>
    </source>
</evidence>
<dbReference type="InterPro" id="IPR036220">
    <property type="entry name" value="UDP-Glc/GDP-Man_DH_C_sf"/>
</dbReference>
<dbReference type="RefSeq" id="WP_373655765.1">
    <property type="nucleotide sequence ID" value="NZ_JBGUAW010000005.1"/>
</dbReference>
<reference evidence="6 7" key="1">
    <citation type="submission" date="2024-08" db="EMBL/GenBank/DDBJ databases">
        <title>Whole-genome sequencing of halo(alkali)philic microorganisms from hypersaline lakes.</title>
        <authorList>
            <person name="Sorokin D.Y."/>
            <person name="Merkel A.Y."/>
            <person name="Messina E."/>
            <person name="Yakimov M."/>
        </authorList>
    </citation>
    <scope>NUCLEOTIDE SEQUENCE [LARGE SCALE GENOMIC DNA]</scope>
    <source>
        <strain evidence="6 7">Cl-TMA</strain>
    </source>
</reference>
<accession>A0ABV4TXW7</accession>
<keyword evidence="2" id="KW-0560">Oxidoreductase</keyword>
<comment type="similarity">
    <text evidence="1 4">Belongs to the UDP-glucose/GDP-mannose dehydrogenase family.</text>
</comment>
<proteinExistence type="inferred from homology"/>
<dbReference type="Pfam" id="PF03720">
    <property type="entry name" value="UDPG_MGDP_dh_C"/>
    <property type="match status" value="1"/>
</dbReference>
<dbReference type="InterPro" id="IPR028359">
    <property type="entry name" value="UDP_ManNAc/GlcNAc_DH"/>
</dbReference>
<dbReference type="InterPro" id="IPR014027">
    <property type="entry name" value="UDP-Glc/GDP-Man_DH_C"/>
</dbReference>
<evidence type="ECO:0000256" key="1">
    <source>
        <dbReference type="ARBA" id="ARBA00006601"/>
    </source>
</evidence>
<dbReference type="InterPro" id="IPR014026">
    <property type="entry name" value="UDP-Glc/GDP-Man_DH_dimer"/>
</dbReference>
<dbReference type="InterPro" id="IPR036291">
    <property type="entry name" value="NAD(P)-bd_dom_sf"/>
</dbReference>
<dbReference type="SUPFAM" id="SSF48179">
    <property type="entry name" value="6-phosphogluconate dehydrogenase C-terminal domain-like"/>
    <property type="match status" value="1"/>
</dbReference>
<evidence type="ECO:0000313" key="7">
    <source>
        <dbReference type="Proteomes" id="UP001575181"/>
    </source>
</evidence>
<evidence type="ECO:0000313" key="6">
    <source>
        <dbReference type="EMBL" id="MFA9460986.1"/>
    </source>
</evidence>
<dbReference type="Proteomes" id="UP001575181">
    <property type="component" value="Unassembled WGS sequence"/>
</dbReference>
<dbReference type="PIRSF" id="PIRSF000124">
    <property type="entry name" value="UDPglc_GDPman_dh"/>
    <property type="match status" value="1"/>
</dbReference>
<keyword evidence="7" id="KW-1185">Reference proteome</keyword>
<keyword evidence="3" id="KW-0520">NAD</keyword>
<dbReference type="PANTHER" id="PTHR43491:SF2">
    <property type="entry name" value="UDP-N-ACETYL-D-MANNOSAMINE DEHYDROGENASE"/>
    <property type="match status" value="1"/>
</dbReference>
<dbReference type="Pfam" id="PF03721">
    <property type="entry name" value="UDPG_MGDP_dh_N"/>
    <property type="match status" value="1"/>
</dbReference>
<feature type="domain" description="UDP-glucose/GDP-mannose dehydrogenase C-terminal" evidence="5">
    <location>
        <begin position="316"/>
        <end position="416"/>
    </location>
</feature>
<evidence type="ECO:0000259" key="5">
    <source>
        <dbReference type="SMART" id="SM00984"/>
    </source>
</evidence>
<dbReference type="EMBL" id="JBGUAW010000005">
    <property type="protein sequence ID" value="MFA9460986.1"/>
    <property type="molecule type" value="Genomic_DNA"/>
</dbReference>
<sequence>MNVEERIGVVGLGYVGLPVALGFAREFPETVGFDVSSSRISALREGRDETGEVDAQELMDSSLWLTADPKDLTPCTLYVVTVPTPLDDNRQPDLTPLRRACETLGPRLREGDIVVFESTVYPGVTEEVCGPILAASSGLCQGLDFKLGYSPERINPGDREHTLDRIVKVVAGEDAETTERLAAAYGAIITAGIHRAPSIKTAEAAKVIENTQRDLNIALMNELALIFDRIGIRTSDVLEAANTKWNFLPFSPGLVGGHCIGVDPYYLTAKAEALGYHPHVILAGRQVNDDMGEYIAQRTVKLLIQTGRRVKSSRVGILGLTFKENVPDIRNSRVPDIISELSEFGIQPSVSDPLADPRAAWEEYGVELVDRGDLGDMDAVILAVPHRTYLLEDPSALLGSLSPGGVVVDLKARLDPAALPEGSLYWSL</sequence>
<dbReference type="InterPro" id="IPR008927">
    <property type="entry name" value="6-PGluconate_DH-like_C_sf"/>
</dbReference>
<dbReference type="PANTHER" id="PTHR43491">
    <property type="entry name" value="UDP-N-ACETYL-D-MANNOSAMINE DEHYDROGENASE"/>
    <property type="match status" value="1"/>
</dbReference>